<dbReference type="EMBL" id="GBRH01178004">
    <property type="protein sequence ID" value="JAE19892.1"/>
    <property type="molecule type" value="Transcribed_RNA"/>
</dbReference>
<proteinExistence type="predicted"/>
<reference evidence="1" key="1">
    <citation type="submission" date="2014-09" db="EMBL/GenBank/DDBJ databases">
        <authorList>
            <person name="Magalhaes I.L.F."/>
            <person name="Oliveira U."/>
            <person name="Santos F.R."/>
            <person name="Vidigal T.H.D.A."/>
            <person name="Brescovit A.D."/>
            <person name="Santos A.J."/>
        </authorList>
    </citation>
    <scope>NUCLEOTIDE SEQUENCE</scope>
    <source>
        <tissue evidence="1">Shoot tissue taken approximately 20 cm above the soil surface</tissue>
    </source>
</reference>
<accession>A0A0A9G5W6</accession>
<name>A0A0A9G5W6_ARUDO</name>
<protein>
    <submittedName>
        <fullName evidence="1">Uncharacterized protein</fullName>
    </submittedName>
</protein>
<evidence type="ECO:0000313" key="1">
    <source>
        <dbReference type="EMBL" id="JAE19892.1"/>
    </source>
</evidence>
<dbReference type="AlphaFoldDB" id="A0A0A9G5W6"/>
<reference evidence="1" key="2">
    <citation type="journal article" date="2015" name="Data Brief">
        <title>Shoot transcriptome of the giant reed, Arundo donax.</title>
        <authorList>
            <person name="Barrero R.A."/>
            <person name="Guerrero F.D."/>
            <person name="Moolhuijzen P."/>
            <person name="Goolsby J.A."/>
            <person name="Tidwell J."/>
            <person name="Bellgard S.E."/>
            <person name="Bellgard M.I."/>
        </authorList>
    </citation>
    <scope>NUCLEOTIDE SEQUENCE</scope>
    <source>
        <tissue evidence="1">Shoot tissue taken approximately 20 cm above the soil surface</tissue>
    </source>
</reference>
<organism evidence="1">
    <name type="scientific">Arundo donax</name>
    <name type="common">Giant reed</name>
    <name type="synonym">Donax arundinaceus</name>
    <dbReference type="NCBI Taxonomy" id="35708"/>
    <lineage>
        <taxon>Eukaryota</taxon>
        <taxon>Viridiplantae</taxon>
        <taxon>Streptophyta</taxon>
        <taxon>Embryophyta</taxon>
        <taxon>Tracheophyta</taxon>
        <taxon>Spermatophyta</taxon>
        <taxon>Magnoliopsida</taxon>
        <taxon>Liliopsida</taxon>
        <taxon>Poales</taxon>
        <taxon>Poaceae</taxon>
        <taxon>PACMAD clade</taxon>
        <taxon>Arundinoideae</taxon>
        <taxon>Arundineae</taxon>
        <taxon>Arundo</taxon>
    </lineage>
</organism>
<sequence length="76" mass="8831">MASTCTMELEGPPQEVDSQSAFYILYHLCMRWKKWSCEQWGQRESKVKKLINGLSRLCLGVFSLKCPFNICKHIGF</sequence>